<gene>
    <name evidence="8" type="ORF">H9761_08730</name>
</gene>
<dbReference type="EMBL" id="DWWS01000029">
    <property type="protein sequence ID" value="HJC23774.1"/>
    <property type="molecule type" value="Genomic_DNA"/>
</dbReference>
<reference evidence="8" key="1">
    <citation type="journal article" date="2021" name="PeerJ">
        <title>Extensive microbial diversity within the chicken gut microbiome revealed by metagenomics and culture.</title>
        <authorList>
            <person name="Gilroy R."/>
            <person name="Ravi A."/>
            <person name="Getino M."/>
            <person name="Pursley I."/>
            <person name="Horton D.L."/>
            <person name="Alikhan N.F."/>
            <person name="Baker D."/>
            <person name="Gharbi K."/>
            <person name="Hall N."/>
            <person name="Watson M."/>
            <person name="Adriaenssens E.M."/>
            <person name="Foster-Nyarko E."/>
            <person name="Jarju S."/>
            <person name="Secka A."/>
            <person name="Antonio M."/>
            <person name="Oren A."/>
            <person name="Chaudhuri R.R."/>
            <person name="La Ragione R."/>
            <person name="Hildebrand F."/>
            <person name="Pallen M.J."/>
        </authorList>
    </citation>
    <scope>NUCLEOTIDE SEQUENCE</scope>
    <source>
        <strain evidence="8">USAMLcec2-132</strain>
    </source>
</reference>
<evidence type="ECO:0000256" key="7">
    <source>
        <dbReference type="ARBA" id="ARBA00023016"/>
    </source>
</evidence>
<keyword evidence="4" id="KW-0255">Endonuclease</keyword>
<name>A0A9D2SPC5_9FIRM</name>
<evidence type="ECO:0000313" key="8">
    <source>
        <dbReference type="EMBL" id="HJC23774.1"/>
    </source>
</evidence>
<accession>A0A9D2SPC5</accession>
<keyword evidence="5" id="KW-0378">Hydrolase</keyword>
<evidence type="ECO:0000256" key="2">
    <source>
        <dbReference type="ARBA" id="ARBA00022649"/>
    </source>
</evidence>
<dbReference type="GO" id="GO:0003729">
    <property type="term" value="F:mRNA binding"/>
    <property type="evidence" value="ECO:0007669"/>
    <property type="project" value="InterPro"/>
</dbReference>
<dbReference type="Pfam" id="PF07927">
    <property type="entry name" value="HicA_toxin"/>
    <property type="match status" value="1"/>
</dbReference>
<reference evidence="8" key="2">
    <citation type="submission" date="2021-04" db="EMBL/GenBank/DDBJ databases">
        <authorList>
            <person name="Gilroy R."/>
        </authorList>
    </citation>
    <scope>NUCLEOTIDE SEQUENCE</scope>
    <source>
        <strain evidence="8">USAMLcec2-132</strain>
    </source>
</reference>
<dbReference type="InterPro" id="IPR038570">
    <property type="entry name" value="HicA_sf"/>
</dbReference>
<keyword evidence="2" id="KW-1277">Toxin-antitoxin system</keyword>
<keyword evidence="6" id="KW-0694">RNA-binding</keyword>
<dbReference type="Gene3D" id="3.30.920.30">
    <property type="entry name" value="Hypothetical protein"/>
    <property type="match status" value="1"/>
</dbReference>
<evidence type="ECO:0000313" key="9">
    <source>
        <dbReference type="Proteomes" id="UP000823891"/>
    </source>
</evidence>
<keyword evidence="7" id="KW-0346">Stress response</keyword>
<dbReference type="GO" id="GO:0004519">
    <property type="term" value="F:endonuclease activity"/>
    <property type="evidence" value="ECO:0007669"/>
    <property type="project" value="UniProtKB-KW"/>
</dbReference>
<protein>
    <submittedName>
        <fullName evidence="8">Type II toxin-antitoxin system HicA family toxin</fullName>
    </submittedName>
</protein>
<dbReference type="InterPro" id="IPR012933">
    <property type="entry name" value="HicA_mRNA_interferase"/>
</dbReference>
<organism evidence="8 9">
    <name type="scientific">Candidatus Eisenbergiella merdavium</name>
    <dbReference type="NCBI Taxonomy" id="2838551"/>
    <lineage>
        <taxon>Bacteria</taxon>
        <taxon>Bacillati</taxon>
        <taxon>Bacillota</taxon>
        <taxon>Clostridia</taxon>
        <taxon>Lachnospirales</taxon>
        <taxon>Lachnospiraceae</taxon>
        <taxon>Eisenbergiella</taxon>
    </lineage>
</organism>
<sequence>MPSNTYIDVISGKSDYNIKYRDLQNLLLCLGFELKRQKGSHAIYYHNRFNIMMNIQKDGSKAKGYEIRQLRNIILQYGLHENEKGAI</sequence>
<dbReference type="GO" id="GO:0016787">
    <property type="term" value="F:hydrolase activity"/>
    <property type="evidence" value="ECO:0007669"/>
    <property type="project" value="UniProtKB-KW"/>
</dbReference>
<evidence type="ECO:0000256" key="4">
    <source>
        <dbReference type="ARBA" id="ARBA00022759"/>
    </source>
</evidence>
<dbReference type="SUPFAM" id="SSF54786">
    <property type="entry name" value="YcfA/nrd intein domain"/>
    <property type="match status" value="1"/>
</dbReference>
<dbReference type="Proteomes" id="UP000823891">
    <property type="component" value="Unassembled WGS sequence"/>
</dbReference>
<comment type="similarity">
    <text evidence="1">Belongs to the HicA mRNA interferase family.</text>
</comment>
<evidence type="ECO:0000256" key="6">
    <source>
        <dbReference type="ARBA" id="ARBA00022884"/>
    </source>
</evidence>
<evidence type="ECO:0000256" key="1">
    <source>
        <dbReference type="ARBA" id="ARBA00006620"/>
    </source>
</evidence>
<evidence type="ECO:0000256" key="3">
    <source>
        <dbReference type="ARBA" id="ARBA00022722"/>
    </source>
</evidence>
<dbReference type="AlphaFoldDB" id="A0A9D2SPC5"/>
<evidence type="ECO:0000256" key="5">
    <source>
        <dbReference type="ARBA" id="ARBA00022801"/>
    </source>
</evidence>
<proteinExistence type="inferred from homology"/>
<comment type="caution">
    <text evidence="8">The sequence shown here is derived from an EMBL/GenBank/DDBJ whole genome shotgun (WGS) entry which is preliminary data.</text>
</comment>
<keyword evidence="3" id="KW-0540">Nuclease</keyword>